<gene>
    <name evidence="1" type="ORF">CLOSTASPAR_05534</name>
</gene>
<keyword evidence="2" id="KW-1185">Reference proteome</keyword>
<organism evidence="1 2">
    <name type="scientific">[Clostridium] asparagiforme DSM 15981</name>
    <dbReference type="NCBI Taxonomy" id="518636"/>
    <lineage>
        <taxon>Bacteria</taxon>
        <taxon>Bacillati</taxon>
        <taxon>Bacillota</taxon>
        <taxon>Clostridia</taxon>
        <taxon>Lachnospirales</taxon>
        <taxon>Lachnospiraceae</taxon>
        <taxon>Enterocloster</taxon>
    </lineage>
</organism>
<comment type="caution">
    <text evidence="1">The sequence shown here is derived from an EMBL/GenBank/DDBJ whole genome shotgun (WGS) entry which is preliminary data.</text>
</comment>
<dbReference type="AlphaFoldDB" id="C0D8D6"/>
<proteinExistence type="predicted"/>
<sequence>MMEEKNFKERYLAGEIPFEEIDRYISIWNNSDDPRTLAQYLGLNAKEEDVWIDVSDEALEELLESQRK</sequence>
<evidence type="ECO:0000313" key="1">
    <source>
        <dbReference type="EMBL" id="EEG52351.1"/>
    </source>
</evidence>
<dbReference type="Proteomes" id="UP000004756">
    <property type="component" value="Unassembled WGS sequence"/>
</dbReference>
<dbReference type="EMBL" id="ACCJ01000452">
    <property type="protein sequence ID" value="EEG52351.1"/>
    <property type="molecule type" value="Genomic_DNA"/>
</dbReference>
<evidence type="ECO:0000313" key="2">
    <source>
        <dbReference type="Proteomes" id="UP000004756"/>
    </source>
</evidence>
<reference evidence="1 2" key="1">
    <citation type="submission" date="2009-02" db="EMBL/GenBank/DDBJ databases">
        <title>Draft genome sequence of Clostridium asparagiforme (DSM 15981).</title>
        <authorList>
            <person name="Sudarsanam P."/>
            <person name="Ley R."/>
            <person name="Guruge J."/>
            <person name="Turnbaugh P.J."/>
            <person name="Mahowald M."/>
            <person name="Liep D."/>
            <person name="Gordon J."/>
        </authorList>
    </citation>
    <scope>NUCLEOTIDE SEQUENCE [LARGE SCALE GENOMIC DNA]</scope>
    <source>
        <strain evidence="1 2">DSM 15981</strain>
    </source>
</reference>
<protein>
    <submittedName>
        <fullName evidence="1">Uncharacterized protein</fullName>
    </submittedName>
</protein>
<accession>C0D8D6</accession>
<dbReference type="HOGENOM" id="CLU_2770599_0_0_9"/>
<name>C0D8D6_9FIRM</name>